<keyword evidence="3 14" id="KW-0004">4Fe-4S</keyword>
<comment type="caution">
    <text evidence="16">The sequence shown here is derived from an EMBL/GenBank/DDBJ whole genome shotgun (WGS) entry which is preliminary data.</text>
</comment>
<dbReference type="Proteomes" id="UP000435802">
    <property type="component" value="Unassembled WGS sequence"/>
</dbReference>
<keyword evidence="11 14" id="KW-0408">Iron</keyword>
<dbReference type="Pfam" id="PF04055">
    <property type="entry name" value="Radical_SAM"/>
    <property type="match status" value="1"/>
</dbReference>
<keyword evidence="7 14" id="KW-0808">Transferase</keyword>
<evidence type="ECO:0000256" key="6">
    <source>
        <dbReference type="ARBA" id="ARBA00022603"/>
    </source>
</evidence>
<dbReference type="GO" id="GO:0002935">
    <property type="term" value="F:tRNA (adenine(37)-C2)-methyltransferase activity"/>
    <property type="evidence" value="ECO:0007669"/>
    <property type="project" value="UniProtKB-UniRule"/>
</dbReference>
<dbReference type="GO" id="GO:0019843">
    <property type="term" value="F:rRNA binding"/>
    <property type="evidence" value="ECO:0007669"/>
    <property type="project" value="UniProtKB-UniRule"/>
</dbReference>
<evidence type="ECO:0000256" key="9">
    <source>
        <dbReference type="ARBA" id="ARBA00022694"/>
    </source>
</evidence>
<evidence type="ECO:0000256" key="5">
    <source>
        <dbReference type="ARBA" id="ARBA00022552"/>
    </source>
</evidence>
<reference evidence="16 17" key="1">
    <citation type="submission" date="2019-12" db="EMBL/GenBank/DDBJ databases">
        <title>Shinella kummerowiae sp. nov., a symbiotic bacterium isolated from root nodules of the herbal legume Kummerowia stipulacea.</title>
        <authorList>
            <person name="Gao J."/>
        </authorList>
    </citation>
    <scope>NUCLEOTIDE SEQUENCE [LARGE SCALE GENOMIC DNA]</scope>
    <source>
        <strain evidence="16 17">CCBAU 25048</strain>
    </source>
</reference>
<dbReference type="PANTHER" id="PTHR30544">
    <property type="entry name" value="23S RRNA METHYLTRANSFERASE"/>
    <property type="match status" value="1"/>
</dbReference>
<dbReference type="NCBIfam" id="TIGR00048">
    <property type="entry name" value="rRNA_mod_RlmN"/>
    <property type="match status" value="1"/>
</dbReference>
<feature type="binding site" evidence="14">
    <location>
        <position position="148"/>
    </location>
    <ligand>
        <name>[4Fe-4S] cluster</name>
        <dbReference type="ChEBI" id="CHEBI:49883"/>
        <note>4Fe-4S-S-AdoMet</note>
    </ligand>
</feature>
<comment type="catalytic activity">
    <reaction evidence="14">
        <text>adenosine(37) in tRNA + 2 reduced [2Fe-2S]-[ferredoxin] + 2 S-adenosyl-L-methionine = 2-methyladenosine(37) in tRNA + 5'-deoxyadenosine + L-methionine + 2 oxidized [2Fe-2S]-[ferredoxin] + S-adenosyl-L-homocysteine</text>
        <dbReference type="Rhea" id="RHEA:43332"/>
        <dbReference type="Rhea" id="RHEA-COMP:10000"/>
        <dbReference type="Rhea" id="RHEA-COMP:10001"/>
        <dbReference type="Rhea" id="RHEA-COMP:10162"/>
        <dbReference type="Rhea" id="RHEA-COMP:10485"/>
        <dbReference type="ChEBI" id="CHEBI:17319"/>
        <dbReference type="ChEBI" id="CHEBI:33737"/>
        <dbReference type="ChEBI" id="CHEBI:33738"/>
        <dbReference type="ChEBI" id="CHEBI:57844"/>
        <dbReference type="ChEBI" id="CHEBI:57856"/>
        <dbReference type="ChEBI" id="CHEBI:59789"/>
        <dbReference type="ChEBI" id="CHEBI:74411"/>
        <dbReference type="ChEBI" id="CHEBI:74497"/>
        <dbReference type="EC" id="2.1.1.192"/>
    </reaction>
</comment>
<comment type="subcellular location">
    <subcellularLocation>
        <location evidence="1 14">Cytoplasm</location>
    </subcellularLocation>
</comment>
<evidence type="ECO:0000256" key="10">
    <source>
        <dbReference type="ARBA" id="ARBA00022723"/>
    </source>
</evidence>
<dbReference type="SUPFAM" id="SSF102114">
    <property type="entry name" value="Radical SAM enzymes"/>
    <property type="match status" value="1"/>
</dbReference>
<dbReference type="InterPro" id="IPR058240">
    <property type="entry name" value="rSAM_sf"/>
</dbReference>
<dbReference type="EMBL" id="WUMK01000008">
    <property type="protein sequence ID" value="MXN47787.1"/>
    <property type="molecule type" value="Genomic_DNA"/>
</dbReference>
<feature type="active site" description="Proton acceptor" evidence="14">
    <location>
        <position position="124"/>
    </location>
</feature>
<evidence type="ECO:0000313" key="16">
    <source>
        <dbReference type="EMBL" id="MXN47787.1"/>
    </source>
</evidence>
<feature type="binding site" evidence="14">
    <location>
        <position position="144"/>
    </location>
    <ligand>
        <name>[4Fe-4S] cluster</name>
        <dbReference type="ChEBI" id="CHEBI:49883"/>
        <note>4Fe-4S-S-AdoMet</note>
    </ligand>
</feature>
<proteinExistence type="inferred from homology"/>
<feature type="domain" description="Radical SAM core" evidence="15">
    <location>
        <begin position="130"/>
        <end position="379"/>
    </location>
</feature>
<dbReference type="GO" id="GO:0051539">
    <property type="term" value="F:4 iron, 4 sulfur cluster binding"/>
    <property type="evidence" value="ECO:0007669"/>
    <property type="project" value="UniProtKB-UniRule"/>
</dbReference>
<sequence>MASMDFLNTADPVKAPVVRTLPAAEKPSLIGLSREDMGRALAEKGIPERQVKMRVSQLWHWLYVRGVSDFDDMANISKDMREMLKTHFTIARPEIVEEQVSADGTRKWLLRFPPRGAGRPVEIETVYIPEEGRGTLCISSQVGCTLTCSFCHTGTQKLVRNLTAEEILAQLLLARDRLGDFPDRDTPVGMIAPAEGRKVSNIVMMGMGEPLYNFENVKTALLIATDGDGLSLSRRRVTLSTSGIVPEIYRTGSEIGVMLAISLHAVRDDLRDMLVPINKKYPLKDLLEACRAYPSLSNARRITFEYVMLKDVNDSLEDAKLLTQLLKGIPAKINLIPFNPWPGTNYQCSDWEQIERFADFINQAGYASPIRTPRGRDILAACGQLKSESERMRKVDRMAFEAMMIVGHGEDD</sequence>
<dbReference type="InterPro" id="IPR013785">
    <property type="entry name" value="Aldolase_TIM"/>
</dbReference>
<gene>
    <name evidence="14 16" type="primary">rlmN</name>
    <name evidence="16" type="ORF">GR138_21510</name>
</gene>
<dbReference type="SFLD" id="SFLDG01062">
    <property type="entry name" value="methyltransferase_(Class_A)"/>
    <property type="match status" value="1"/>
</dbReference>
<organism evidence="16 17">
    <name type="scientific">Shinella kummerowiae</name>
    <dbReference type="NCBI Taxonomy" id="417745"/>
    <lineage>
        <taxon>Bacteria</taxon>
        <taxon>Pseudomonadati</taxon>
        <taxon>Pseudomonadota</taxon>
        <taxon>Alphaproteobacteria</taxon>
        <taxon>Hyphomicrobiales</taxon>
        <taxon>Rhizobiaceae</taxon>
        <taxon>Shinella</taxon>
    </lineage>
</organism>
<evidence type="ECO:0000256" key="3">
    <source>
        <dbReference type="ARBA" id="ARBA00022485"/>
    </source>
</evidence>
<feature type="binding site" evidence="14">
    <location>
        <position position="240"/>
    </location>
    <ligand>
        <name>S-adenosyl-L-methionine</name>
        <dbReference type="ChEBI" id="CHEBI:59789"/>
    </ligand>
</feature>
<evidence type="ECO:0000259" key="15">
    <source>
        <dbReference type="PROSITE" id="PS51918"/>
    </source>
</evidence>
<keyword evidence="17" id="KW-1185">Reference proteome</keyword>
<evidence type="ECO:0000313" key="17">
    <source>
        <dbReference type="Proteomes" id="UP000435802"/>
    </source>
</evidence>
<feature type="binding site" evidence="14">
    <location>
        <begin position="208"/>
        <end position="209"/>
    </location>
    <ligand>
        <name>S-adenosyl-L-methionine</name>
        <dbReference type="ChEBI" id="CHEBI:59789"/>
    </ligand>
</feature>
<evidence type="ECO:0000256" key="1">
    <source>
        <dbReference type="ARBA" id="ARBA00004496"/>
    </source>
</evidence>
<comment type="catalytic activity">
    <reaction evidence="14">
        <text>adenosine(2503) in 23S rRNA + 2 reduced [2Fe-2S]-[ferredoxin] + 2 S-adenosyl-L-methionine = 2-methyladenosine(2503) in 23S rRNA + 5'-deoxyadenosine + L-methionine + 2 oxidized [2Fe-2S]-[ferredoxin] + S-adenosyl-L-homocysteine</text>
        <dbReference type="Rhea" id="RHEA:42916"/>
        <dbReference type="Rhea" id="RHEA-COMP:10000"/>
        <dbReference type="Rhea" id="RHEA-COMP:10001"/>
        <dbReference type="Rhea" id="RHEA-COMP:10152"/>
        <dbReference type="Rhea" id="RHEA-COMP:10282"/>
        <dbReference type="ChEBI" id="CHEBI:17319"/>
        <dbReference type="ChEBI" id="CHEBI:33737"/>
        <dbReference type="ChEBI" id="CHEBI:33738"/>
        <dbReference type="ChEBI" id="CHEBI:57844"/>
        <dbReference type="ChEBI" id="CHEBI:57856"/>
        <dbReference type="ChEBI" id="CHEBI:59789"/>
        <dbReference type="ChEBI" id="CHEBI:74411"/>
        <dbReference type="ChEBI" id="CHEBI:74497"/>
        <dbReference type="EC" id="2.1.1.192"/>
    </reaction>
</comment>
<dbReference type="PIRSF" id="PIRSF006004">
    <property type="entry name" value="CHP00048"/>
    <property type="match status" value="1"/>
</dbReference>
<dbReference type="PROSITE" id="PS51918">
    <property type="entry name" value="RADICAL_SAM"/>
    <property type="match status" value="1"/>
</dbReference>
<dbReference type="FunFam" id="3.20.20.70:FF:000008">
    <property type="entry name" value="Dual-specificity RNA methyltransferase RlmN"/>
    <property type="match status" value="1"/>
</dbReference>
<evidence type="ECO:0000256" key="4">
    <source>
        <dbReference type="ARBA" id="ARBA00022490"/>
    </source>
</evidence>
<comment type="cofactor">
    <cofactor evidence="14">
        <name>[4Fe-4S] cluster</name>
        <dbReference type="ChEBI" id="CHEBI:49883"/>
    </cofactor>
    <text evidence="14">Binds 1 [4Fe-4S] cluster. The cluster is coordinated with 3 cysteines and an exchangeable S-adenosyl-L-methionine.</text>
</comment>
<dbReference type="InterPro" id="IPR040072">
    <property type="entry name" value="Methyltransferase_A"/>
</dbReference>
<feature type="binding site" evidence="14">
    <location>
        <begin position="262"/>
        <end position="264"/>
    </location>
    <ligand>
        <name>S-adenosyl-L-methionine</name>
        <dbReference type="ChEBI" id="CHEBI:59789"/>
    </ligand>
</feature>
<feature type="binding site" evidence="14">
    <location>
        <position position="151"/>
    </location>
    <ligand>
        <name>[4Fe-4S] cluster</name>
        <dbReference type="ChEBI" id="CHEBI:49883"/>
        <note>4Fe-4S-S-AdoMet</note>
    </ligand>
</feature>
<dbReference type="InterPro" id="IPR027492">
    <property type="entry name" value="RNA_MTrfase_RlmN"/>
</dbReference>
<dbReference type="Gene3D" id="3.20.20.70">
    <property type="entry name" value="Aldolase class I"/>
    <property type="match status" value="1"/>
</dbReference>
<dbReference type="GO" id="GO:0000049">
    <property type="term" value="F:tRNA binding"/>
    <property type="evidence" value="ECO:0007669"/>
    <property type="project" value="UniProtKB-UniRule"/>
</dbReference>
<dbReference type="GO" id="GO:0046872">
    <property type="term" value="F:metal ion binding"/>
    <property type="evidence" value="ECO:0007669"/>
    <property type="project" value="UniProtKB-KW"/>
</dbReference>
<comment type="similarity">
    <text evidence="2 14">Belongs to the radical SAM superfamily. RlmN family.</text>
</comment>
<keyword evidence="6 14" id="KW-0489">Methyltransferase</keyword>
<dbReference type="GO" id="GO:0030488">
    <property type="term" value="P:tRNA methylation"/>
    <property type="evidence" value="ECO:0007669"/>
    <property type="project" value="UniProtKB-UniRule"/>
</dbReference>
<keyword evidence="4 14" id="KW-0963">Cytoplasm</keyword>
<dbReference type="Pfam" id="PF21016">
    <property type="entry name" value="RlmN_N"/>
    <property type="match status" value="1"/>
</dbReference>
<dbReference type="HAMAP" id="MF_01849">
    <property type="entry name" value="RNA_methyltr_RlmN"/>
    <property type="match status" value="1"/>
</dbReference>
<evidence type="ECO:0000256" key="2">
    <source>
        <dbReference type="ARBA" id="ARBA00007544"/>
    </source>
</evidence>
<comment type="caution">
    <text evidence="14">Lacks conserved residue(s) required for the propagation of feature annotation.</text>
</comment>
<evidence type="ECO:0000256" key="12">
    <source>
        <dbReference type="ARBA" id="ARBA00023014"/>
    </source>
</evidence>
<keyword evidence="9 14" id="KW-0819">tRNA processing</keyword>
<keyword evidence="13 14" id="KW-1015">Disulfide bond</keyword>
<dbReference type="SFLD" id="SFLDF00275">
    <property type="entry name" value="adenosine_C2_methyltransferase"/>
    <property type="match status" value="1"/>
</dbReference>
<dbReference type="AlphaFoldDB" id="A0A6N8SGX5"/>
<accession>A0A6N8SGX5</accession>
<evidence type="ECO:0000256" key="8">
    <source>
        <dbReference type="ARBA" id="ARBA00022691"/>
    </source>
</evidence>
<feature type="binding site" evidence="14">
    <location>
        <position position="339"/>
    </location>
    <ligand>
        <name>S-adenosyl-L-methionine</name>
        <dbReference type="ChEBI" id="CHEBI:59789"/>
    </ligand>
</feature>
<dbReference type="Gene3D" id="1.10.150.530">
    <property type="match status" value="1"/>
</dbReference>
<keyword evidence="8 14" id="KW-0949">S-adenosyl-L-methionine</keyword>
<protein>
    <recommendedName>
        <fullName evidence="14">Dual-specificity RNA methyltransferase RlmN</fullName>
        <ecNumber evidence="14">2.1.1.192</ecNumber>
    </recommendedName>
    <alternativeName>
        <fullName evidence="14">23S rRNA (adenine(2503)-C(2))-methyltransferase</fullName>
    </alternativeName>
    <alternativeName>
        <fullName evidence="14">23S rRNA m2A2503 methyltransferase</fullName>
    </alternativeName>
    <alternativeName>
        <fullName evidence="14">Ribosomal RNA large subunit methyltransferase N</fullName>
    </alternativeName>
    <alternativeName>
        <fullName evidence="14">tRNA (adenine(37)-C(2))-methyltransferase</fullName>
    </alternativeName>
    <alternativeName>
        <fullName evidence="14">tRNA m2A37 methyltransferase</fullName>
    </alternativeName>
</protein>
<comment type="function">
    <text evidence="14">Specifically methylates position 2 of adenine 2503 in 23S rRNA and position 2 of adenine 37 in tRNAs. m2A2503 modification seems to play a crucial role in the proofreading step occurring at the peptidyl transferase center and thus would serve to optimize ribosomal fidelity.</text>
</comment>
<evidence type="ECO:0000256" key="14">
    <source>
        <dbReference type="HAMAP-Rule" id="MF_01849"/>
    </source>
</evidence>
<keyword evidence="5 14" id="KW-0698">rRNA processing</keyword>
<feature type="active site" description="S-methylcysteine intermediate" evidence="14">
    <location>
        <position position="382"/>
    </location>
</feature>
<dbReference type="GO" id="GO:0005737">
    <property type="term" value="C:cytoplasm"/>
    <property type="evidence" value="ECO:0007669"/>
    <property type="project" value="UniProtKB-SubCell"/>
</dbReference>
<dbReference type="SFLD" id="SFLDS00029">
    <property type="entry name" value="Radical_SAM"/>
    <property type="match status" value="1"/>
</dbReference>
<dbReference type="EC" id="2.1.1.192" evidence="14"/>
<keyword evidence="12 14" id="KW-0411">Iron-sulfur</keyword>
<name>A0A6N8SGX5_9HYPH</name>
<evidence type="ECO:0000256" key="11">
    <source>
        <dbReference type="ARBA" id="ARBA00023004"/>
    </source>
</evidence>
<dbReference type="GO" id="GO:0070040">
    <property type="term" value="F:rRNA (adenine(2503)-C2-)-methyltransferase activity"/>
    <property type="evidence" value="ECO:0007669"/>
    <property type="project" value="UniProtKB-UniRule"/>
</dbReference>
<dbReference type="InterPro" id="IPR048641">
    <property type="entry name" value="RlmN_N"/>
</dbReference>
<keyword evidence="10 14" id="KW-0479">Metal-binding</keyword>
<dbReference type="CDD" id="cd01335">
    <property type="entry name" value="Radical_SAM"/>
    <property type="match status" value="1"/>
</dbReference>
<dbReference type="GO" id="GO:0070475">
    <property type="term" value="P:rRNA base methylation"/>
    <property type="evidence" value="ECO:0007669"/>
    <property type="project" value="UniProtKB-UniRule"/>
</dbReference>
<evidence type="ECO:0000256" key="7">
    <source>
        <dbReference type="ARBA" id="ARBA00022679"/>
    </source>
</evidence>
<dbReference type="PANTHER" id="PTHR30544:SF5">
    <property type="entry name" value="RADICAL SAM CORE DOMAIN-CONTAINING PROTEIN"/>
    <property type="match status" value="1"/>
</dbReference>
<dbReference type="InterPro" id="IPR007197">
    <property type="entry name" value="rSAM"/>
</dbReference>
<dbReference type="InterPro" id="IPR004383">
    <property type="entry name" value="rRNA_lsu_MTrfase_RlmN/Cfr"/>
</dbReference>
<dbReference type="OrthoDB" id="9793973at2"/>
<evidence type="ECO:0000256" key="13">
    <source>
        <dbReference type="ARBA" id="ARBA00023157"/>
    </source>
</evidence>
<comment type="miscellaneous">
    <text evidence="14">Reaction proceeds by a ping-pong mechanism involving intermediate methylation of a conserved cysteine residue.</text>
</comment>